<accession>A0AAU8B1C4</accession>
<sequence>MTTGDIVKSIRFDKETADKIQEMADAAERNFGAQVRFIISEYIKITQKK</sequence>
<organism evidence="1">
    <name type="scientific">Dulem virus 74</name>
    <dbReference type="NCBI Taxonomy" id="3145785"/>
    <lineage>
        <taxon>Viruses</taxon>
        <taxon>Monodnaviria</taxon>
        <taxon>Loebvirae</taxon>
        <taxon>Hofneiviricota</taxon>
        <taxon>Faserviricetes</taxon>
        <taxon>Tubulavirales</taxon>
        <taxon>Inoviridae</taxon>
        <taxon>Inovirus</taxon>
    </lineage>
</organism>
<dbReference type="EMBL" id="PP511626">
    <property type="protein sequence ID" value="XCD06038.1"/>
    <property type="molecule type" value="Genomic_DNA"/>
</dbReference>
<name>A0AAU8B1C4_9VIRU</name>
<reference evidence="1" key="1">
    <citation type="submission" date="2024-03" db="EMBL/GenBank/DDBJ databases">
        <title>Diverse circular DNA viruses in blood, oral, and fecal samples of captive lemurs.</title>
        <authorList>
            <person name="Paietta E.N."/>
            <person name="Kraberger S."/>
            <person name="Lund M.C."/>
            <person name="Custer J.M."/>
            <person name="Vargas K.M."/>
            <person name="Ehmke E.E."/>
            <person name="Yoder A.D."/>
            <person name="Varsani A."/>
        </authorList>
    </citation>
    <scope>NUCLEOTIDE SEQUENCE</scope>
    <source>
        <strain evidence="1">Duke_25FF_1213</strain>
    </source>
</reference>
<evidence type="ECO:0000313" key="1">
    <source>
        <dbReference type="EMBL" id="XCD06038.1"/>
    </source>
</evidence>
<proteinExistence type="predicted"/>
<protein>
    <submittedName>
        <fullName evidence="1">Uncharacterized protein</fullName>
    </submittedName>
</protein>